<evidence type="ECO:0008006" key="7">
    <source>
        <dbReference type="Google" id="ProtNLM"/>
    </source>
</evidence>
<gene>
    <name evidence="6" type="ordered locus">Cyan7425_0765</name>
</gene>
<dbReference type="EMBL" id="CP001344">
    <property type="protein sequence ID" value="ACL43152.1"/>
    <property type="molecule type" value="Genomic_DNA"/>
</dbReference>
<evidence type="ECO:0000256" key="1">
    <source>
        <dbReference type="ARBA" id="ARBA00004141"/>
    </source>
</evidence>
<dbReference type="SUPFAM" id="SSF52540">
    <property type="entry name" value="P-loop containing nucleoside triphosphate hydrolases"/>
    <property type="match status" value="1"/>
</dbReference>
<keyword evidence="4 5" id="KW-0472">Membrane</keyword>
<dbReference type="InterPro" id="IPR027417">
    <property type="entry name" value="P-loop_NTPase"/>
</dbReference>
<dbReference type="OrthoDB" id="467934at2"/>
<keyword evidence="2 5" id="KW-0812">Transmembrane</keyword>
<evidence type="ECO:0000313" key="6">
    <source>
        <dbReference type="EMBL" id="ACL43152.1"/>
    </source>
</evidence>
<reference evidence="6" key="1">
    <citation type="submission" date="2009-01" db="EMBL/GenBank/DDBJ databases">
        <title>Complete sequence of chromosome Cyanothece sp. PCC 7425.</title>
        <authorList>
            <consortium name="US DOE Joint Genome Institute"/>
            <person name="Lucas S."/>
            <person name="Copeland A."/>
            <person name="Lapidus A."/>
            <person name="Glavina del Rio T."/>
            <person name="Dalin E."/>
            <person name="Tice H."/>
            <person name="Bruce D."/>
            <person name="Goodwin L."/>
            <person name="Pitluck S."/>
            <person name="Sims D."/>
            <person name="Meineke L."/>
            <person name="Brettin T."/>
            <person name="Detter J.C."/>
            <person name="Han C."/>
            <person name="Larimer F."/>
            <person name="Land M."/>
            <person name="Hauser L."/>
            <person name="Kyrpides N."/>
            <person name="Ovchinnikova G."/>
            <person name="Liberton M."/>
            <person name="Stoeckel J."/>
            <person name="Banerjee A."/>
            <person name="Singh A."/>
            <person name="Page L."/>
            <person name="Sato H."/>
            <person name="Zhao L."/>
            <person name="Sherman L."/>
            <person name="Pakrasi H."/>
            <person name="Richardson P."/>
        </authorList>
    </citation>
    <scope>NUCLEOTIDE SEQUENCE</scope>
    <source>
        <strain evidence="6">PCC 7425</strain>
    </source>
</reference>
<evidence type="ECO:0000256" key="5">
    <source>
        <dbReference type="SAM" id="Phobius"/>
    </source>
</evidence>
<dbReference type="eggNOG" id="COG1159">
    <property type="taxonomic scope" value="Bacteria"/>
</dbReference>
<dbReference type="AlphaFoldDB" id="B8HVX4"/>
<evidence type="ECO:0000256" key="2">
    <source>
        <dbReference type="ARBA" id="ARBA00022692"/>
    </source>
</evidence>
<proteinExistence type="predicted"/>
<dbReference type="InterPro" id="IPR021147">
    <property type="entry name" value="DUF697"/>
</dbReference>
<dbReference type="Pfam" id="PF05128">
    <property type="entry name" value="DUF697"/>
    <property type="match status" value="1"/>
</dbReference>
<comment type="subcellular location">
    <subcellularLocation>
        <location evidence="1">Membrane</location>
        <topology evidence="1">Multi-pass membrane protein</topology>
    </subcellularLocation>
</comment>
<dbReference type="STRING" id="395961.Cyan7425_0765"/>
<feature type="transmembrane region" description="Helical" evidence="5">
    <location>
        <begin position="33"/>
        <end position="50"/>
    </location>
</feature>
<dbReference type="KEGG" id="cyn:Cyan7425_0765"/>
<accession>B8HVX4</accession>
<dbReference type="HOGENOM" id="CLU_040163_0_0_3"/>
<keyword evidence="3 5" id="KW-1133">Transmembrane helix</keyword>
<evidence type="ECO:0000256" key="3">
    <source>
        <dbReference type="ARBA" id="ARBA00022989"/>
    </source>
</evidence>
<sequence length="472" mass="52238">MPTRLPQPLLVAALALPLLMLLQDQAGHLFTSLLPWGLLLGVGWLFFPGWNRRATLSAPPSTPPSPEKVKQTLAATTKVLQQLEAEMPAAGLGEPLRQKVDQIDGELSRQEFRLAIMGAKGVGKTSLIHLLQTQWLPQCARPCTLLELPATALANPPLADLVIFVVQGDITESEYGSLTALHTAQQRTLVVWNKQDQYLPTEQPLIWQQLVSRLQDRFPTADLLAIATTPQPLQVQRHQADGSVQTWLEHPAPQITPLLDRLGQVLAQEGDHLILQQTLSQAIRLEAEVRTTLNQNRRERALPIIERYQWLAAATTFANPIPSLDLLAATVITARLVMDLAKVYQQEFSLRQAQAIATTLGSLLLKLGLVEFSTQTIAGWLKSNSLTFVAGGAVQGISAAYLTHLAGLSLIEYFQNHDPTSQDQVEFPSTAQLQRILTRLFQEHQRLDFLKTLFQQGLVRLRGTEWAGTGRS</sequence>
<organism evidence="6">
    <name type="scientific">Cyanothece sp. (strain PCC 7425 / ATCC 29141)</name>
    <dbReference type="NCBI Taxonomy" id="395961"/>
    <lineage>
        <taxon>Bacteria</taxon>
        <taxon>Bacillati</taxon>
        <taxon>Cyanobacteriota</taxon>
        <taxon>Cyanophyceae</taxon>
        <taxon>Gomontiellales</taxon>
        <taxon>Cyanothecaceae</taxon>
        <taxon>Cyanothece</taxon>
    </lineage>
</organism>
<dbReference type="GO" id="GO:0016020">
    <property type="term" value="C:membrane"/>
    <property type="evidence" value="ECO:0007669"/>
    <property type="project" value="UniProtKB-SubCell"/>
</dbReference>
<protein>
    <recommendedName>
        <fullName evidence="7">DUF697 domain-containing protein</fullName>
    </recommendedName>
</protein>
<evidence type="ECO:0000256" key="4">
    <source>
        <dbReference type="ARBA" id="ARBA00023136"/>
    </source>
</evidence>
<dbReference type="Gene3D" id="3.40.50.300">
    <property type="entry name" value="P-loop containing nucleotide triphosphate hydrolases"/>
    <property type="match status" value="1"/>
</dbReference>
<name>B8HVX4_CYAP4</name>